<proteinExistence type="predicted"/>
<dbReference type="InterPro" id="IPR021138">
    <property type="entry name" value="Ribosomal_eL20_eukaryotes"/>
</dbReference>
<protein>
    <submittedName>
        <fullName evidence="1">Uncharacterized protein</fullName>
    </submittedName>
</protein>
<sequence length="73" mass="8532">MKAWAQCESTTQWGFACPLPHATHNMQIFASNHVVTKSCFWYFVSQLKKKEKSKNTIVIFLYYKCIISLEGRL</sequence>
<dbReference type="Gene3D" id="3.10.20.10">
    <property type="match status" value="1"/>
</dbReference>
<dbReference type="Proteomes" id="UP000472240">
    <property type="component" value="Chromosome 15"/>
</dbReference>
<reference evidence="1 2" key="2">
    <citation type="journal article" date="2018" name="Annu Rev Anim Biosci">
        <title>Bat Biology, Genomes, and the Bat1K Project: To Generate Chromosome-Level Genomes for All Living Bat Species.</title>
        <authorList>
            <person name="Teeling E.C."/>
            <person name="Vernes S.C."/>
            <person name="Davalos L.M."/>
            <person name="Ray D.A."/>
            <person name="Gilbert M.T.P."/>
            <person name="Myers E."/>
        </authorList>
    </citation>
    <scope>NUCLEOTIDE SEQUENCE</scope>
</reference>
<reference evidence="1" key="5">
    <citation type="submission" date="2025-09" db="UniProtKB">
        <authorList>
            <consortium name="Ensembl"/>
        </authorList>
    </citation>
    <scope>IDENTIFICATION</scope>
</reference>
<dbReference type="GO" id="GO:0003735">
    <property type="term" value="F:structural constituent of ribosome"/>
    <property type="evidence" value="ECO:0007669"/>
    <property type="project" value="InterPro"/>
</dbReference>
<reference evidence="2" key="3">
    <citation type="submission" date="2018-12" db="EMBL/GenBank/DDBJ databases">
        <title>G10K-VGP greater horseshoe bat female genome, primary haplotype.</title>
        <authorList>
            <person name="Teeling E."/>
            <person name="Myers G."/>
            <person name="Vernes S."/>
            <person name="Pippel M."/>
            <person name="Winkler S."/>
            <person name="Fedrigo O."/>
            <person name="Rhie A."/>
            <person name="Koren S."/>
            <person name="Phillippy A."/>
            <person name="Lewin H."/>
            <person name="Damas J."/>
            <person name="Howe K."/>
            <person name="Mountcastle J."/>
            <person name="Jarvis E.D."/>
        </authorList>
    </citation>
    <scope>NUCLEOTIDE SEQUENCE [LARGE SCALE GENOMIC DNA]</scope>
</reference>
<name>A0A671ECD3_RHIFE</name>
<reference evidence="1 2" key="1">
    <citation type="journal article" date="2015" name="Annu Rev Anim Biosci">
        <title>The Genome 10K Project: a way forward.</title>
        <authorList>
            <person name="Koepfli K.P."/>
            <person name="Paten B."/>
            <person name="O'Brien S.J."/>
            <person name="Koepfli K.P."/>
            <person name="Paten B."/>
            <person name="Antunes A."/>
            <person name="Belov K."/>
            <person name="Bustamante C."/>
            <person name="Castoe T.A."/>
            <person name="Clawson H."/>
            <person name="Crawford A.J."/>
            <person name="Diekhans M."/>
            <person name="Distel D."/>
            <person name="Durbin R."/>
            <person name="Earl D."/>
            <person name="Fujita M.K."/>
            <person name="Gamble T."/>
            <person name="Georges A."/>
            <person name="Gemmell N."/>
            <person name="Gilbert M.T."/>
            <person name="Graves J.M."/>
            <person name="Green R.E."/>
            <person name="Hickey G."/>
            <person name="Jarvis E.D."/>
            <person name="Johnson W."/>
            <person name="Komissarov A."/>
            <person name="Korf I."/>
            <person name="Kuhn R."/>
            <person name="Larkin D.M."/>
            <person name="Lewin H."/>
            <person name="Lopez J.V."/>
            <person name="Ma J."/>
            <person name="Marques-Bonet T."/>
            <person name="Miller W."/>
            <person name="Murphy R."/>
            <person name="Pevzner P."/>
            <person name="Shapiro B."/>
            <person name="Steiner C."/>
            <person name="Tamazian G."/>
            <person name="Venkatesh B."/>
            <person name="Wang J."/>
            <person name="Wayne R."/>
            <person name="Wiley E."/>
            <person name="Yang H."/>
            <person name="Zhang G."/>
            <person name="Haussler D."/>
            <person name="Ryder O."/>
            <person name="O'Brien S.J."/>
        </authorList>
    </citation>
    <scope>NUCLEOTIDE SEQUENCE</scope>
</reference>
<evidence type="ECO:0000313" key="2">
    <source>
        <dbReference type="Proteomes" id="UP000472240"/>
    </source>
</evidence>
<dbReference type="Ensembl" id="ENSRFET00010011967.1">
    <property type="protein sequence ID" value="ENSRFEP00010010934.1"/>
    <property type="gene ID" value="ENSRFEG00010007426.1"/>
</dbReference>
<dbReference type="PANTHER" id="PTHR10052">
    <property type="entry name" value="60S RIBOSOMAL PROTEIN L18A"/>
    <property type="match status" value="1"/>
</dbReference>
<keyword evidence="2" id="KW-1185">Reference proteome</keyword>
<dbReference type="AlphaFoldDB" id="A0A671ECD3"/>
<dbReference type="GO" id="GO:0006412">
    <property type="term" value="P:translation"/>
    <property type="evidence" value="ECO:0007669"/>
    <property type="project" value="InterPro"/>
</dbReference>
<dbReference type="InParanoid" id="A0A671ECD3"/>
<organism evidence="1 2">
    <name type="scientific">Rhinolophus ferrumequinum</name>
    <name type="common">Greater horseshoe bat</name>
    <dbReference type="NCBI Taxonomy" id="59479"/>
    <lineage>
        <taxon>Eukaryota</taxon>
        <taxon>Metazoa</taxon>
        <taxon>Chordata</taxon>
        <taxon>Craniata</taxon>
        <taxon>Vertebrata</taxon>
        <taxon>Euteleostomi</taxon>
        <taxon>Mammalia</taxon>
        <taxon>Eutheria</taxon>
        <taxon>Laurasiatheria</taxon>
        <taxon>Chiroptera</taxon>
        <taxon>Yinpterochiroptera</taxon>
        <taxon>Rhinolophoidea</taxon>
        <taxon>Rhinolophidae</taxon>
        <taxon>Rhinolophinae</taxon>
        <taxon>Rhinolophus</taxon>
    </lineage>
</organism>
<accession>A0A671ECD3</accession>
<reference evidence="1" key="4">
    <citation type="submission" date="2025-08" db="UniProtKB">
        <authorList>
            <consortium name="Ensembl"/>
        </authorList>
    </citation>
    <scope>IDENTIFICATION</scope>
</reference>
<evidence type="ECO:0000313" key="1">
    <source>
        <dbReference type="Ensembl" id="ENSRFEP00010010934.1"/>
    </source>
</evidence>
<dbReference type="GO" id="GO:0005840">
    <property type="term" value="C:ribosome"/>
    <property type="evidence" value="ECO:0007669"/>
    <property type="project" value="InterPro"/>
</dbReference>